<feature type="domain" description="RING-type" evidence="12">
    <location>
        <begin position="380"/>
        <end position="424"/>
    </location>
</feature>
<evidence type="ECO:0000256" key="2">
    <source>
        <dbReference type="ARBA" id="ARBA00022692"/>
    </source>
</evidence>
<sequence length="503" mass="53288">MIASALLGVVALVANALPAAAYIPAVPVNDTSALNLTASSPFDLYWSHPTGTYGGFLSYQLSSDTNDGTTFSGAVVHFTEASAGIWGNVATPWIAWVSCDNNETNASMEDDIFTLARDRGAVAAILYSLTSSACLLNSEYIEYFDHVLDVFATSTLSTSQLYNSQFSQKTNSTFSTYNGTLLNTTSNDVNSTLTGTSLTHDSYLGGVILARNGSAVSGGTGTAPASTSSPTPAASNASGSTKSKGLIAAYVVAGFMSAMVCITVFSVVRRSLQPLEPTRGRYIPGGGMNQQTGPPRRVGLAKAIVDTFPIIKFNKPIHKDIGSQSDLGIALPDLSRPGPASSTLTRELESGPPSTLGLSPPISPRSSALIAEPDVRDDQCPICLLEFETGDDLRVLPCQGQHKFHQVCVDPWLLKVSTSCPLCRKDFNPEVDIEAAESSDDDETTPTRRGSEPRVTARYLALIRRARRRDRGSESRRPSATDGTARGGPSRPREADQSGPGGY</sequence>
<dbReference type="InterPro" id="IPR013083">
    <property type="entry name" value="Znf_RING/FYVE/PHD"/>
</dbReference>
<keyword evidence="6 10" id="KW-1133">Transmembrane helix</keyword>
<feature type="region of interest" description="Disordered" evidence="9">
    <location>
        <begin position="336"/>
        <end position="366"/>
    </location>
</feature>
<evidence type="ECO:0000313" key="14">
    <source>
        <dbReference type="Proteomes" id="UP000279236"/>
    </source>
</evidence>
<evidence type="ECO:0000259" key="12">
    <source>
        <dbReference type="PROSITE" id="PS50089"/>
    </source>
</evidence>
<feature type="compositionally biased region" description="Acidic residues" evidence="9">
    <location>
        <begin position="434"/>
        <end position="444"/>
    </location>
</feature>
<comment type="subcellular location">
    <subcellularLocation>
        <location evidence="1">Membrane</location>
        <topology evidence="1">Single-pass membrane protein</topology>
    </subcellularLocation>
</comment>
<evidence type="ECO:0000256" key="1">
    <source>
        <dbReference type="ARBA" id="ARBA00004167"/>
    </source>
</evidence>
<accession>A0A427XII0</accession>
<dbReference type="RefSeq" id="XP_028473740.1">
    <property type="nucleotide sequence ID" value="XM_028618062.1"/>
</dbReference>
<proteinExistence type="predicted"/>
<dbReference type="CDD" id="cd16454">
    <property type="entry name" value="RING-H2_PA-TM-RING"/>
    <property type="match status" value="1"/>
</dbReference>
<keyword evidence="2 10" id="KW-0812">Transmembrane</keyword>
<dbReference type="Proteomes" id="UP000279236">
    <property type="component" value="Unassembled WGS sequence"/>
</dbReference>
<gene>
    <name evidence="13" type="ORF">EHS24_002321</name>
</gene>
<reference evidence="13 14" key="1">
    <citation type="submission" date="2018-11" db="EMBL/GenBank/DDBJ databases">
        <title>Genome sequence of Apiotrichum porosum DSM 27194.</title>
        <authorList>
            <person name="Aliyu H."/>
            <person name="Gorte O."/>
            <person name="Ochsenreither K."/>
        </authorList>
    </citation>
    <scope>NUCLEOTIDE SEQUENCE [LARGE SCALE GENOMIC DNA]</scope>
    <source>
        <strain evidence="13 14">DSM 27194</strain>
    </source>
</reference>
<dbReference type="OrthoDB" id="8062037at2759"/>
<evidence type="ECO:0000256" key="8">
    <source>
        <dbReference type="PROSITE-ProRule" id="PRU00175"/>
    </source>
</evidence>
<dbReference type="PROSITE" id="PS50089">
    <property type="entry name" value="ZF_RING_2"/>
    <property type="match status" value="1"/>
</dbReference>
<evidence type="ECO:0000256" key="5">
    <source>
        <dbReference type="ARBA" id="ARBA00022833"/>
    </source>
</evidence>
<evidence type="ECO:0000256" key="11">
    <source>
        <dbReference type="SAM" id="SignalP"/>
    </source>
</evidence>
<dbReference type="SUPFAM" id="SSF57850">
    <property type="entry name" value="RING/U-box"/>
    <property type="match status" value="1"/>
</dbReference>
<feature type="chain" id="PRO_5019300503" description="RING-type domain-containing protein" evidence="11">
    <location>
        <begin position="22"/>
        <end position="503"/>
    </location>
</feature>
<dbReference type="GO" id="GO:0008270">
    <property type="term" value="F:zinc ion binding"/>
    <property type="evidence" value="ECO:0007669"/>
    <property type="project" value="UniProtKB-KW"/>
</dbReference>
<feature type="region of interest" description="Disordered" evidence="9">
    <location>
        <begin position="434"/>
        <end position="503"/>
    </location>
</feature>
<dbReference type="SMART" id="SM00184">
    <property type="entry name" value="RING"/>
    <property type="match status" value="1"/>
</dbReference>
<evidence type="ECO:0000256" key="9">
    <source>
        <dbReference type="SAM" id="MobiDB-lite"/>
    </source>
</evidence>
<evidence type="ECO:0000313" key="13">
    <source>
        <dbReference type="EMBL" id="RSH78593.1"/>
    </source>
</evidence>
<protein>
    <recommendedName>
        <fullName evidence="12">RING-type domain-containing protein</fullName>
    </recommendedName>
</protein>
<dbReference type="InterPro" id="IPR001841">
    <property type="entry name" value="Znf_RING"/>
</dbReference>
<keyword evidence="4 8" id="KW-0863">Zinc-finger</keyword>
<keyword evidence="5" id="KW-0862">Zinc</keyword>
<evidence type="ECO:0000256" key="6">
    <source>
        <dbReference type="ARBA" id="ARBA00022989"/>
    </source>
</evidence>
<keyword evidence="7 10" id="KW-0472">Membrane</keyword>
<dbReference type="GeneID" id="39586864"/>
<dbReference type="EMBL" id="RSCE01000012">
    <property type="protein sequence ID" value="RSH78593.1"/>
    <property type="molecule type" value="Genomic_DNA"/>
</dbReference>
<evidence type="ECO:0000256" key="10">
    <source>
        <dbReference type="SAM" id="Phobius"/>
    </source>
</evidence>
<feature type="region of interest" description="Disordered" evidence="9">
    <location>
        <begin position="216"/>
        <end position="240"/>
    </location>
</feature>
<evidence type="ECO:0000256" key="7">
    <source>
        <dbReference type="ARBA" id="ARBA00023136"/>
    </source>
</evidence>
<evidence type="ECO:0000256" key="3">
    <source>
        <dbReference type="ARBA" id="ARBA00022723"/>
    </source>
</evidence>
<comment type="caution">
    <text evidence="13">The sequence shown here is derived from an EMBL/GenBank/DDBJ whole genome shotgun (WGS) entry which is preliminary data.</text>
</comment>
<dbReference type="Pfam" id="PF13639">
    <property type="entry name" value="zf-RING_2"/>
    <property type="match status" value="1"/>
</dbReference>
<evidence type="ECO:0000256" key="4">
    <source>
        <dbReference type="ARBA" id="ARBA00022771"/>
    </source>
</evidence>
<dbReference type="Gene3D" id="3.30.40.10">
    <property type="entry name" value="Zinc/RING finger domain, C3HC4 (zinc finger)"/>
    <property type="match status" value="1"/>
</dbReference>
<dbReference type="PANTHER" id="PTHR47168">
    <property type="entry name" value="RING ZINC FINGER DOMAIN SUPERFAMILY PROTEIN-RELATED"/>
    <property type="match status" value="1"/>
</dbReference>
<feature type="compositionally biased region" description="Low complexity" evidence="9">
    <location>
        <begin position="350"/>
        <end position="360"/>
    </location>
</feature>
<feature type="signal peptide" evidence="11">
    <location>
        <begin position="1"/>
        <end position="21"/>
    </location>
</feature>
<feature type="compositionally biased region" description="Low complexity" evidence="9">
    <location>
        <begin position="222"/>
        <end position="240"/>
    </location>
</feature>
<dbReference type="AlphaFoldDB" id="A0A427XII0"/>
<keyword evidence="11" id="KW-0732">Signal</keyword>
<keyword evidence="14" id="KW-1185">Reference proteome</keyword>
<dbReference type="PANTHER" id="PTHR47168:SF1">
    <property type="entry name" value="OS02G0798600 PROTEIN"/>
    <property type="match status" value="1"/>
</dbReference>
<organism evidence="13 14">
    <name type="scientific">Apiotrichum porosum</name>
    <dbReference type="NCBI Taxonomy" id="105984"/>
    <lineage>
        <taxon>Eukaryota</taxon>
        <taxon>Fungi</taxon>
        <taxon>Dikarya</taxon>
        <taxon>Basidiomycota</taxon>
        <taxon>Agaricomycotina</taxon>
        <taxon>Tremellomycetes</taxon>
        <taxon>Trichosporonales</taxon>
        <taxon>Trichosporonaceae</taxon>
        <taxon>Apiotrichum</taxon>
    </lineage>
</organism>
<dbReference type="STRING" id="105984.A0A427XII0"/>
<dbReference type="InterPro" id="IPR051653">
    <property type="entry name" value="E3_ligase_sorting_rcpt"/>
</dbReference>
<keyword evidence="3" id="KW-0479">Metal-binding</keyword>
<dbReference type="GO" id="GO:0016020">
    <property type="term" value="C:membrane"/>
    <property type="evidence" value="ECO:0007669"/>
    <property type="project" value="UniProtKB-SubCell"/>
</dbReference>
<feature type="transmembrane region" description="Helical" evidence="10">
    <location>
        <begin position="247"/>
        <end position="268"/>
    </location>
</feature>
<name>A0A427XII0_9TREE</name>